<comment type="caution">
    <text evidence="3">The sequence shown here is derived from an EMBL/GenBank/DDBJ whole genome shotgun (WGS) entry which is preliminary data.</text>
</comment>
<evidence type="ECO:0000313" key="3">
    <source>
        <dbReference type="EMBL" id="MBB5051118.1"/>
    </source>
</evidence>
<dbReference type="Proteomes" id="UP000521227">
    <property type="component" value="Unassembled WGS sequence"/>
</dbReference>
<feature type="region of interest" description="Disordered" evidence="1">
    <location>
        <begin position="87"/>
        <end position="115"/>
    </location>
</feature>
<dbReference type="InterPro" id="IPR042047">
    <property type="entry name" value="SleB_dom1"/>
</dbReference>
<reference evidence="3 4" key="1">
    <citation type="submission" date="2020-08" db="EMBL/GenBank/DDBJ databases">
        <title>Genomic Encyclopedia of Type Strains, Phase IV (KMG-IV): sequencing the most valuable type-strain genomes for metagenomic binning, comparative biology and taxonomic classification.</title>
        <authorList>
            <person name="Goeker M."/>
        </authorList>
    </citation>
    <scope>NUCLEOTIDE SEQUENCE [LARGE SCALE GENOMIC DNA]</scope>
    <source>
        <strain evidence="3 4">DSM 17498</strain>
    </source>
</reference>
<dbReference type="AlphaFoldDB" id="A0A840MZH6"/>
<gene>
    <name evidence="3" type="ORF">HNQ36_001072</name>
</gene>
<evidence type="ECO:0000256" key="1">
    <source>
        <dbReference type="SAM" id="MobiDB-lite"/>
    </source>
</evidence>
<feature type="domain" description="Cell wall hydrolase SleB" evidence="2">
    <location>
        <begin position="158"/>
        <end position="271"/>
    </location>
</feature>
<dbReference type="Gene3D" id="1.10.10.2520">
    <property type="entry name" value="Cell wall hydrolase SleB, domain 1"/>
    <property type="match status" value="1"/>
</dbReference>
<evidence type="ECO:0000259" key="2">
    <source>
        <dbReference type="Pfam" id="PF07486"/>
    </source>
</evidence>
<dbReference type="InterPro" id="IPR011105">
    <property type="entry name" value="Cell_wall_hydrolase_SleB"/>
</dbReference>
<feature type="region of interest" description="Disordered" evidence="1">
    <location>
        <begin position="434"/>
        <end position="454"/>
    </location>
</feature>
<proteinExistence type="predicted"/>
<accession>A0A840MZH6</accession>
<evidence type="ECO:0000313" key="4">
    <source>
        <dbReference type="Proteomes" id="UP000521227"/>
    </source>
</evidence>
<feature type="compositionally biased region" description="Low complexity" evidence="1">
    <location>
        <begin position="325"/>
        <end position="343"/>
    </location>
</feature>
<dbReference type="GO" id="GO:0016787">
    <property type="term" value="F:hydrolase activity"/>
    <property type="evidence" value="ECO:0007669"/>
    <property type="project" value="InterPro"/>
</dbReference>
<name>A0A840MZH6_9BRAD</name>
<dbReference type="Pfam" id="PF07486">
    <property type="entry name" value="Hydrolase_2"/>
    <property type="match status" value="1"/>
</dbReference>
<feature type="region of interest" description="Disordered" evidence="1">
    <location>
        <begin position="295"/>
        <end position="343"/>
    </location>
</feature>
<protein>
    <recommendedName>
        <fullName evidence="2">Cell wall hydrolase SleB domain-containing protein</fullName>
    </recommendedName>
</protein>
<dbReference type="EMBL" id="JACHIJ010000002">
    <property type="protein sequence ID" value="MBB5051118.1"/>
    <property type="molecule type" value="Genomic_DNA"/>
</dbReference>
<organism evidence="3 4">
    <name type="scientific">Afipia massiliensis</name>
    <dbReference type="NCBI Taxonomy" id="211460"/>
    <lineage>
        <taxon>Bacteria</taxon>
        <taxon>Pseudomonadati</taxon>
        <taxon>Pseudomonadota</taxon>
        <taxon>Alphaproteobacteria</taxon>
        <taxon>Hyphomicrobiales</taxon>
        <taxon>Nitrobacteraceae</taxon>
        <taxon>Afipia</taxon>
    </lineage>
</organism>
<dbReference type="RefSeq" id="WP_184082906.1">
    <property type="nucleotide sequence ID" value="NZ_JACHIJ010000002.1"/>
</dbReference>
<sequence>MATEVAAPFVWGDAGAQLTPSQIAARRQVAAAMMQQGMDYSPVKSAWQGAARVAQSLLGTADSMSADSAEEKGKREAIAQALEVFRGGQPGATSSPAATPTGDVSIGPVATPAPDPVRPAPANTSMKIYGPNESSPLDPPVGADRDLMIRTVYGEAGNEPTAGQLAVASVIRNRAVDGGYGGDTIPGVTLAKNQFEPWNGGVAKQRMLALSPDDPKYKAIGDQVDAAYFGANDPTEGATHFFSPGGQAALGRRDPSWAKGDFTEIGGHRFYSPDDEPPAAPVRVASAMPFAPAGASALPPGMPTGGLPEAAQPPSGPSPGTATLAQAMQPQSRPAPAAPAQARPGVDAIARVMANPFLPAPLATALSAQLKPRDRHTQETDAAGNIWDVNQLTGQRTVALKKDPAYTAPYRDEDGNLVQKDASGKISVVSAAEKSPQSVQEHEHYKKNFQPTELTPKPMPYEAWVTAKARASATTVNMGGGSDKQIFDTMDAGAKEARSTATGLVALRSARAALDGDGGTITGFRANERLALQKAGAFLGVTDPKAIQNTETFRSAIAPQVAAVLKATVGTANISNSDREFAEKAAGGSITLDEGSIKRLLDIMERASVARLQLHQEQLDAVYPDPVANKRERALFGIKVPAADAPAPPAGATSSGIKWSVK</sequence>